<dbReference type="PANTHER" id="PTHR43943">
    <property type="entry name" value="DEHYDROGENASE/REDUCTASE (SDR FAMILY) MEMBER 4"/>
    <property type="match status" value="1"/>
</dbReference>
<dbReference type="PANTHER" id="PTHR43943:SF2">
    <property type="entry name" value="DEHYDROGENASE_REDUCTASE 4"/>
    <property type="match status" value="1"/>
</dbReference>
<keyword evidence="3" id="KW-1185">Reference proteome</keyword>
<dbReference type="Proteomes" id="UP001141552">
    <property type="component" value="Unassembled WGS sequence"/>
</dbReference>
<dbReference type="InterPro" id="IPR002347">
    <property type="entry name" value="SDR_fam"/>
</dbReference>
<accession>A0A9Q0FSP0</accession>
<reference evidence="2" key="1">
    <citation type="submission" date="2022-02" db="EMBL/GenBank/DDBJ databases">
        <authorList>
            <person name="Henning P.M."/>
            <person name="McCubbin A.G."/>
            <person name="Shore J.S."/>
        </authorList>
    </citation>
    <scope>NUCLEOTIDE SEQUENCE</scope>
    <source>
        <strain evidence="2">F60SS</strain>
        <tissue evidence="2">Leaves</tissue>
    </source>
</reference>
<dbReference type="PRINTS" id="PR00080">
    <property type="entry name" value="SDRFAMILY"/>
</dbReference>
<dbReference type="PRINTS" id="PR00081">
    <property type="entry name" value="GDHRDH"/>
</dbReference>
<evidence type="ECO:0000313" key="3">
    <source>
        <dbReference type="Proteomes" id="UP001141552"/>
    </source>
</evidence>
<dbReference type="Gene3D" id="3.40.50.720">
    <property type="entry name" value="NAD(P)-binding Rossmann-like Domain"/>
    <property type="match status" value="1"/>
</dbReference>
<dbReference type="Pfam" id="PF13561">
    <property type="entry name" value="adh_short_C2"/>
    <property type="match status" value="1"/>
</dbReference>
<dbReference type="InterPro" id="IPR036291">
    <property type="entry name" value="NAD(P)-bd_dom_sf"/>
</dbReference>
<dbReference type="SUPFAM" id="SSF51735">
    <property type="entry name" value="NAD(P)-binding Rossmann-fold domains"/>
    <property type="match status" value="1"/>
</dbReference>
<name>A0A9Q0FSP0_9ROSI</name>
<evidence type="ECO:0000313" key="2">
    <source>
        <dbReference type="EMBL" id="KAJ4836965.1"/>
    </source>
</evidence>
<sequence length="250" mass="26925">MARRFQGKVAVVTASSEGIGFDIAERFGLEGASVLISCRKQRNVEEAVEKLKAKGINSVHGVVCHVANPEHRKNLIHQTLEKFGKIDVVVSNAGTNLSAEPFMKIPESIHDNAWENVKSAILILQEAAPHLNKGSSVILVSSVAGDDPLPPTPIHGVTKTALLGLTKALAKEMAPHTRVNCIAPKFLPTPFAEATIKKETNWESMEEATMHERVGTISEVAAAAAFLASDDGYYTTGETWMLSIGVHARL</sequence>
<reference evidence="2" key="2">
    <citation type="journal article" date="2023" name="Plants (Basel)">
        <title>Annotation of the Turnera subulata (Passifloraceae) Draft Genome Reveals the S-Locus Evolved after the Divergence of Turneroideae from Passifloroideae in a Stepwise Manner.</title>
        <authorList>
            <person name="Henning P.M."/>
            <person name="Roalson E.H."/>
            <person name="Mir W."/>
            <person name="McCubbin A.G."/>
            <person name="Shore J.S."/>
        </authorList>
    </citation>
    <scope>NUCLEOTIDE SEQUENCE</scope>
    <source>
        <strain evidence="2">F60SS</strain>
    </source>
</reference>
<protein>
    <submittedName>
        <fullName evidence="2">Uncharacterized protein</fullName>
    </submittedName>
</protein>
<evidence type="ECO:0000256" key="1">
    <source>
        <dbReference type="ARBA" id="ARBA00006484"/>
    </source>
</evidence>
<dbReference type="AlphaFoldDB" id="A0A9Q0FSP0"/>
<gene>
    <name evidence="2" type="ORF">Tsubulata_010011</name>
</gene>
<organism evidence="2 3">
    <name type="scientific">Turnera subulata</name>
    <dbReference type="NCBI Taxonomy" id="218843"/>
    <lineage>
        <taxon>Eukaryota</taxon>
        <taxon>Viridiplantae</taxon>
        <taxon>Streptophyta</taxon>
        <taxon>Embryophyta</taxon>
        <taxon>Tracheophyta</taxon>
        <taxon>Spermatophyta</taxon>
        <taxon>Magnoliopsida</taxon>
        <taxon>eudicotyledons</taxon>
        <taxon>Gunneridae</taxon>
        <taxon>Pentapetalae</taxon>
        <taxon>rosids</taxon>
        <taxon>fabids</taxon>
        <taxon>Malpighiales</taxon>
        <taxon>Passifloraceae</taxon>
        <taxon>Turnera</taxon>
    </lineage>
</organism>
<dbReference type="EMBL" id="JAKUCV010003983">
    <property type="protein sequence ID" value="KAJ4836965.1"/>
    <property type="molecule type" value="Genomic_DNA"/>
</dbReference>
<comment type="caution">
    <text evidence="2">The sequence shown here is derived from an EMBL/GenBank/DDBJ whole genome shotgun (WGS) entry which is preliminary data.</text>
</comment>
<dbReference type="FunFam" id="3.40.50.720:FF:000084">
    <property type="entry name" value="Short-chain dehydrogenase reductase"/>
    <property type="match status" value="1"/>
</dbReference>
<dbReference type="OrthoDB" id="1669814at2759"/>
<comment type="similarity">
    <text evidence="1">Belongs to the short-chain dehydrogenases/reductases (SDR) family.</text>
</comment>
<proteinExistence type="inferred from homology"/>